<reference evidence="3 4" key="1">
    <citation type="journal article" date="2016" name="Nat. Commun.">
        <title>Thousands of microbial genomes shed light on interconnected biogeochemical processes in an aquifer system.</title>
        <authorList>
            <person name="Anantharaman K."/>
            <person name="Brown C.T."/>
            <person name="Hug L.A."/>
            <person name="Sharon I."/>
            <person name="Castelle C.J."/>
            <person name="Probst A.J."/>
            <person name="Thomas B.C."/>
            <person name="Singh A."/>
            <person name="Wilkins M.J."/>
            <person name="Karaoz U."/>
            <person name="Brodie E.L."/>
            <person name="Williams K.H."/>
            <person name="Hubbard S.S."/>
            <person name="Banfield J.F."/>
        </authorList>
    </citation>
    <scope>NUCLEOTIDE SEQUENCE [LARGE SCALE GENOMIC DNA]</scope>
</reference>
<sequence>MRKPTGLVSRVWGERTMVLDNKIILKHIVREIRKQPQHIRELATILCTIAVVAVVVLVWYRSFQKDIYALLNPDQQIEAQDKFFAQESKSLFGSILQVLDEGKAQISDLFNQDGETNVINQTDSDSKNVPHPLPVSQPGDY</sequence>
<comment type="caution">
    <text evidence="3">The sequence shown here is derived from an EMBL/GenBank/DDBJ whole genome shotgun (WGS) entry which is preliminary data.</text>
</comment>
<dbReference type="Proteomes" id="UP000177605">
    <property type="component" value="Unassembled WGS sequence"/>
</dbReference>
<keyword evidence="2" id="KW-1133">Transmembrane helix</keyword>
<dbReference type="AlphaFoldDB" id="A0A1F8F1R8"/>
<feature type="region of interest" description="Disordered" evidence="1">
    <location>
        <begin position="119"/>
        <end position="141"/>
    </location>
</feature>
<keyword evidence="2" id="KW-0472">Membrane</keyword>
<accession>A0A1F8F1R8</accession>
<gene>
    <name evidence="3" type="ORF">A2669_02435</name>
</gene>
<evidence type="ECO:0000313" key="4">
    <source>
        <dbReference type="Proteomes" id="UP000177605"/>
    </source>
</evidence>
<evidence type="ECO:0000256" key="1">
    <source>
        <dbReference type="SAM" id="MobiDB-lite"/>
    </source>
</evidence>
<name>A0A1F8F1R8_9BACT</name>
<evidence type="ECO:0000256" key="2">
    <source>
        <dbReference type="SAM" id="Phobius"/>
    </source>
</evidence>
<organism evidence="3 4">
    <name type="scientific">Candidatus Yanofskybacteria bacterium RIFCSPHIGHO2_01_FULL_48_25b</name>
    <dbReference type="NCBI Taxonomy" id="1802672"/>
    <lineage>
        <taxon>Bacteria</taxon>
        <taxon>Candidatus Yanofskyibacteriota</taxon>
    </lineage>
</organism>
<keyword evidence="2" id="KW-0812">Transmembrane</keyword>
<feature type="transmembrane region" description="Helical" evidence="2">
    <location>
        <begin position="42"/>
        <end position="60"/>
    </location>
</feature>
<protein>
    <submittedName>
        <fullName evidence="3">Uncharacterized protein</fullName>
    </submittedName>
</protein>
<evidence type="ECO:0000313" key="3">
    <source>
        <dbReference type="EMBL" id="OGN07084.1"/>
    </source>
</evidence>
<proteinExistence type="predicted"/>
<dbReference type="EMBL" id="MGJM01000004">
    <property type="protein sequence ID" value="OGN07084.1"/>
    <property type="molecule type" value="Genomic_DNA"/>
</dbReference>